<evidence type="ECO:0000313" key="1">
    <source>
        <dbReference type="EMBL" id="KAF0747046.1"/>
    </source>
</evidence>
<dbReference type="EMBL" id="VJMI01013716">
    <property type="protein sequence ID" value="KAF0747046.1"/>
    <property type="molecule type" value="Genomic_DNA"/>
</dbReference>
<name>A0A6A5ACD4_APHAT</name>
<gene>
    <name evidence="1" type="ORF">AaE_007886</name>
</gene>
<protein>
    <submittedName>
        <fullName evidence="1">Uncharacterized protein</fullName>
    </submittedName>
</protein>
<comment type="caution">
    <text evidence="1">The sequence shown here is derived from an EMBL/GenBank/DDBJ whole genome shotgun (WGS) entry which is preliminary data.</text>
</comment>
<evidence type="ECO:0000313" key="2">
    <source>
        <dbReference type="Proteomes" id="UP000469452"/>
    </source>
</evidence>
<sequence>MVMMKTLLAAAHEGPILDAKYNMPALPEMVPAHLTLDQQRELYTLLEDRAAVFQGRVGKLEQELFIIPMMPDAKPYATCPYPIPTKYLDATKTEIFRLVEVGVWRRTGNPPGHHQRL</sequence>
<dbReference type="Proteomes" id="UP000469452">
    <property type="component" value="Unassembled WGS sequence"/>
</dbReference>
<reference evidence="1 2" key="1">
    <citation type="submission" date="2019-06" db="EMBL/GenBank/DDBJ databases">
        <title>Genomics analysis of Aphanomyces spp. identifies a new class of oomycete effector associated with host adaptation.</title>
        <authorList>
            <person name="Gaulin E."/>
        </authorList>
    </citation>
    <scope>NUCLEOTIDE SEQUENCE [LARGE SCALE GENOMIC DNA]</scope>
    <source>
        <strain evidence="1 2">E</strain>
    </source>
</reference>
<accession>A0A6A5ACD4</accession>
<organism evidence="1 2">
    <name type="scientific">Aphanomyces astaci</name>
    <name type="common">Crayfish plague agent</name>
    <dbReference type="NCBI Taxonomy" id="112090"/>
    <lineage>
        <taxon>Eukaryota</taxon>
        <taxon>Sar</taxon>
        <taxon>Stramenopiles</taxon>
        <taxon>Oomycota</taxon>
        <taxon>Saprolegniomycetes</taxon>
        <taxon>Saprolegniales</taxon>
        <taxon>Verrucalvaceae</taxon>
        <taxon>Aphanomyces</taxon>
    </lineage>
</organism>
<dbReference type="AlphaFoldDB" id="A0A6A5ACD4"/>
<proteinExistence type="predicted"/>